<dbReference type="PANTHER" id="PTHR30573">
    <property type="entry name" value="QUINOLINATE SYNTHETASE A"/>
    <property type="match status" value="1"/>
</dbReference>
<keyword evidence="8 12" id="KW-0408">Iron</keyword>
<dbReference type="GO" id="GO:0005829">
    <property type="term" value="C:cytosol"/>
    <property type="evidence" value="ECO:0007669"/>
    <property type="project" value="TreeGrafter"/>
</dbReference>
<dbReference type="HOGENOM" id="CLU_047382_0_0_9"/>
<evidence type="ECO:0000256" key="4">
    <source>
        <dbReference type="ARBA" id="ARBA00022485"/>
    </source>
</evidence>
<dbReference type="HAMAP" id="MF_00568">
    <property type="entry name" value="NadA_type2"/>
    <property type="match status" value="1"/>
</dbReference>
<dbReference type="Proteomes" id="UP000001551">
    <property type="component" value="Chromosome"/>
</dbReference>
<evidence type="ECO:0000256" key="10">
    <source>
        <dbReference type="ARBA" id="ARBA00050125"/>
    </source>
</evidence>
<proteinExistence type="inferred from homology"/>
<evidence type="ECO:0000256" key="12">
    <source>
        <dbReference type="HAMAP-Rule" id="MF_00568"/>
    </source>
</evidence>
<comment type="pathway">
    <text evidence="2 12">Cofactor biosynthesis; NAD(+) biosynthesis; quinolinate from iminoaspartate: step 1/1.</text>
</comment>
<comment type="function">
    <text evidence="1 12">Catalyzes the condensation of iminoaspartate with dihydroxyacetone phosphate to form quinolinate.</text>
</comment>
<evidence type="ECO:0000256" key="3">
    <source>
        <dbReference type="ARBA" id="ARBA00012669"/>
    </source>
</evidence>
<feature type="binding site" evidence="12">
    <location>
        <position position="83"/>
    </location>
    <ligand>
        <name>[4Fe-4S] cluster</name>
        <dbReference type="ChEBI" id="CHEBI:49883"/>
    </ligand>
</feature>
<evidence type="ECO:0000313" key="13">
    <source>
        <dbReference type="EMBL" id="ADU27883.1"/>
    </source>
</evidence>
<dbReference type="GO" id="GO:0008987">
    <property type="term" value="F:quinolinate synthetase A activity"/>
    <property type="evidence" value="ECO:0007669"/>
    <property type="project" value="UniProtKB-UniRule"/>
</dbReference>
<dbReference type="SUPFAM" id="SSF142754">
    <property type="entry name" value="NadA-like"/>
    <property type="match status" value="1"/>
</dbReference>
<evidence type="ECO:0000256" key="8">
    <source>
        <dbReference type="ARBA" id="ARBA00023004"/>
    </source>
</evidence>
<dbReference type="PANTHER" id="PTHR30573:SF0">
    <property type="entry name" value="QUINOLINATE SYNTHASE, CHLOROPLASTIC"/>
    <property type="match status" value="1"/>
</dbReference>
<keyword evidence="14" id="KW-1185">Reference proteome</keyword>
<keyword evidence="12" id="KW-0963">Cytoplasm</keyword>
<keyword evidence="6 12" id="KW-0808">Transferase</keyword>
<feature type="binding site" evidence="12">
    <location>
        <position position="212"/>
    </location>
    <ligand>
        <name>iminosuccinate</name>
        <dbReference type="ChEBI" id="CHEBI:77875"/>
    </ligand>
</feature>
<dbReference type="EMBL" id="CP002400">
    <property type="protein sequence ID" value="ADU27883.1"/>
    <property type="molecule type" value="Genomic_DNA"/>
</dbReference>
<evidence type="ECO:0000256" key="5">
    <source>
        <dbReference type="ARBA" id="ARBA00022642"/>
    </source>
</evidence>
<dbReference type="GO" id="GO:0051539">
    <property type="term" value="F:4 iron, 4 sulfur cluster binding"/>
    <property type="evidence" value="ECO:0007669"/>
    <property type="project" value="UniProtKB-KW"/>
</dbReference>
<dbReference type="NCBIfam" id="TIGR00550">
    <property type="entry name" value="nadA"/>
    <property type="match status" value="1"/>
</dbReference>
<evidence type="ECO:0000313" key="14">
    <source>
        <dbReference type="Proteomes" id="UP000001551"/>
    </source>
</evidence>
<accession>E6U570</accession>
<evidence type="ECO:0000256" key="1">
    <source>
        <dbReference type="ARBA" id="ARBA00003791"/>
    </source>
</evidence>
<comment type="similarity">
    <text evidence="12">Belongs to the quinolinate synthase family. Type 2 subfamily.</text>
</comment>
<reference evidence="13 14" key="1">
    <citation type="submission" date="2010-12" db="EMBL/GenBank/DDBJ databases">
        <title>Complete sequence of Ethanoligenens harbinense YUAN-3.</title>
        <authorList>
            <person name="Lucas S."/>
            <person name="Copeland A."/>
            <person name="Lapidus A."/>
            <person name="Cheng J.-F."/>
            <person name="Bruce D."/>
            <person name="Goodwin L."/>
            <person name="Pitluck S."/>
            <person name="Chertkov O."/>
            <person name="Misra M."/>
            <person name="Detter J.C."/>
            <person name="Han C."/>
            <person name="Tapia R."/>
            <person name="Land M."/>
            <person name="Hauser L."/>
            <person name="Jeffries C."/>
            <person name="Kyrpides N."/>
            <person name="Ivanova N."/>
            <person name="Mikhailova N."/>
            <person name="Wang A."/>
            <person name="Mouttaki H."/>
            <person name="He Z."/>
            <person name="Zhou J."/>
            <person name="Hemme C.L."/>
            <person name="Woyke T."/>
        </authorList>
    </citation>
    <scope>NUCLEOTIDE SEQUENCE [LARGE SCALE GENOMIC DNA]</scope>
    <source>
        <strain evidence="14">DSM 18485 / JCM 12961 / CGMCC 1.5033 / YUAN-3</strain>
    </source>
</reference>
<evidence type="ECO:0000256" key="6">
    <source>
        <dbReference type="ARBA" id="ARBA00022679"/>
    </source>
</evidence>
<protein>
    <recommendedName>
        <fullName evidence="11 12">Quinolinate synthase</fullName>
        <ecNumber evidence="3 12">2.5.1.72</ecNumber>
    </recommendedName>
</protein>
<dbReference type="NCBIfam" id="NF006878">
    <property type="entry name" value="PRK09375.1-2"/>
    <property type="match status" value="1"/>
</dbReference>
<evidence type="ECO:0000256" key="7">
    <source>
        <dbReference type="ARBA" id="ARBA00022723"/>
    </source>
</evidence>
<feature type="binding site" evidence="12">
    <location>
        <position position="257"/>
    </location>
    <ligand>
        <name>[4Fe-4S] cluster</name>
        <dbReference type="ChEBI" id="CHEBI:49883"/>
    </ligand>
</feature>
<dbReference type="GO" id="GO:0046872">
    <property type="term" value="F:metal ion binding"/>
    <property type="evidence" value="ECO:0007669"/>
    <property type="project" value="UniProtKB-KW"/>
</dbReference>
<dbReference type="FunFam" id="3.40.50.10800:FF:000001">
    <property type="entry name" value="Quinolinate synthase A"/>
    <property type="match status" value="1"/>
</dbReference>
<dbReference type="EC" id="2.5.1.72" evidence="3 12"/>
<dbReference type="InterPro" id="IPR036094">
    <property type="entry name" value="NadA_sf"/>
</dbReference>
<feature type="binding site" evidence="12">
    <location>
        <begin position="195"/>
        <end position="197"/>
    </location>
    <ligand>
        <name>iminosuccinate</name>
        <dbReference type="ChEBI" id="CHEBI:77875"/>
    </ligand>
</feature>
<dbReference type="NCBIfam" id="NF006879">
    <property type="entry name" value="PRK09375.1-4"/>
    <property type="match status" value="1"/>
</dbReference>
<evidence type="ECO:0000256" key="2">
    <source>
        <dbReference type="ARBA" id="ARBA00005065"/>
    </source>
</evidence>
<dbReference type="UniPathway" id="UPA00253">
    <property type="reaction ID" value="UER00327"/>
</dbReference>
<name>E6U570_ETHHY</name>
<comment type="cofactor">
    <cofactor evidence="12">
        <name>[4Fe-4S] cluster</name>
        <dbReference type="ChEBI" id="CHEBI:49883"/>
    </cofactor>
    <text evidence="12">Binds 1 [4Fe-4S] cluster per subunit.</text>
</comment>
<dbReference type="KEGG" id="eha:Ethha_2384"/>
<comment type="catalytic activity">
    <reaction evidence="10">
        <text>iminosuccinate + dihydroxyacetone phosphate = quinolinate + phosphate + 2 H2O + H(+)</text>
        <dbReference type="Rhea" id="RHEA:25888"/>
        <dbReference type="ChEBI" id="CHEBI:15377"/>
        <dbReference type="ChEBI" id="CHEBI:15378"/>
        <dbReference type="ChEBI" id="CHEBI:29959"/>
        <dbReference type="ChEBI" id="CHEBI:43474"/>
        <dbReference type="ChEBI" id="CHEBI:57642"/>
        <dbReference type="ChEBI" id="CHEBI:77875"/>
        <dbReference type="EC" id="2.5.1.72"/>
    </reaction>
    <physiologicalReaction direction="left-to-right" evidence="10">
        <dbReference type="Rhea" id="RHEA:25889"/>
    </physiologicalReaction>
</comment>
<dbReference type="Gene3D" id="3.40.50.10800">
    <property type="entry name" value="NadA-like"/>
    <property type="match status" value="3"/>
</dbReference>
<comment type="subcellular location">
    <subcellularLocation>
        <location evidence="12">Cytoplasm</location>
    </subcellularLocation>
</comment>
<keyword evidence="4 12" id="KW-0004">4Fe-4S</keyword>
<feature type="binding site" evidence="12">
    <location>
        <begin position="109"/>
        <end position="111"/>
    </location>
    <ligand>
        <name>iminosuccinate</name>
        <dbReference type="ChEBI" id="CHEBI:77875"/>
    </ligand>
</feature>
<evidence type="ECO:0000256" key="11">
    <source>
        <dbReference type="ARBA" id="ARBA00073059"/>
    </source>
</evidence>
<dbReference type="eggNOG" id="COG0379">
    <property type="taxonomic scope" value="Bacteria"/>
</dbReference>
<dbReference type="Pfam" id="PF02445">
    <property type="entry name" value="NadA"/>
    <property type="match status" value="1"/>
</dbReference>
<dbReference type="GO" id="GO:0034628">
    <property type="term" value="P:'de novo' NAD+ biosynthetic process from L-aspartate"/>
    <property type="evidence" value="ECO:0007669"/>
    <property type="project" value="TreeGrafter"/>
</dbReference>
<feature type="binding site" evidence="12">
    <location>
        <position position="126"/>
    </location>
    <ligand>
        <name>iminosuccinate</name>
        <dbReference type="ChEBI" id="CHEBI:77875"/>
    </ligand>
</feature>
<feature type="binding site" evidence="12">
    <location>
        <position position="169"/>
    </location>
    <ligand>
        <name>[4Fe-4S] cluster</name>
        <dbReference type="ChEBI" id="CHEBI:49883"/>
    </ligand>
</feature>
<dbReference type="InterPro" id="IPR003473">
    <property type="entry name" value="NadA"/>
</dbReference>
<feature type="binding site" evidence="12">
    <location>
        <position position="21"/>
    </location>
    <ligand>
        <name>iminosuccinate</name>
        <dbReference type="ChEBI" id="CHEBI:77875"/>
    </ligand>
</feature>
<dbReference type="STRING" id="663278.Ethha_2384"/>
<organism evidence="13 14">
    <name type="scientific">Ethanoligenens harbinense (strain DSM 18485 / JCM 12961 / CGMCC 1.5033 / YUAN-3)</name>
    <dbReference type="NCBI Taxonomy" id="663278"/>
    <lineage>
        <taxon>Bacteria</taxon>
        <taxon>Bacillati</taxon>
        <taxon>Bacillota</taxon>
        <taxon>Clostridia</taxon>
        <taxon>Eubacteriales</taxon>
        <taxon>Oscillospiraceae</taxon>
        <taxon>Ethanoligenens</taxon>
    </lineage>
</organism>
<keyword evidence="5 12" id="KW-0662">Pyridine nucleotide biosynthesis</keyword>
<feature type="binding site" evidence="12">
    <location>
        <position position="38"/>
    </location>
    <ligand>
        <name>iminosuccinate</name>
        <dbReference type="ChEBI" id="CHEBI:77875"/>
    </ligand>
</feature>
<gene>
    <name evidence="12" type="primary">nadA</name>
    <name evidence="13" type="ordered locus">Ethha_2384</name>
</gene>
<dbReference type="RefSeq" id="WP_013486229.1">
    <property type="nucleotide sequence ID" value="NC_014828.1"/>
</dbReference>
<dbReference type="AlphaFoldDB" id="E6U570"/>
<keyword evidence="9 12" id="KW-0411">Iron-sulfur</keyword>
<sequence length="299" mass="33154">MELIQEIRRLKAERGAVIVAHNYQIDEVQDIADHVGDSFYLSKICAGSDASTIVFCGVRFMAESAKILSPEKTVLLPEAHAGCPMADSITPEDVRRLKAEHPGAAVVCYINSSVEVKAECDICCTSSNAVRIVRSLKENEVVFVPDQNLGSYVAKQVPEKRFTLFNGCCATHARVTLNELHSARALYPDAPVAVHPECSPEIVNAADFAGSTSEIIDFCRKSDAKRIIIGTEMGILHKLKRDNPEKDFYLLTPRLICTNMKLTSLQSVYRALAENRTQVEVEESIRLRARTCLERMLQA</sequence>
<dbReference type="InterPro" id="IPR023066">
    <property type="entry name" value="Quinolinate_synth_type2"/>
</dbReference>
<evidence type="ECO:0000256" key="9">
    <source>
        <dbReference type="ARBA" id="ARBA00023014"/>
    </source>
</evidence>
<keyword evidence="7 12" id="KW-0479">Metal-binding</keyword>